<dbReference type="Pfam" id="PF24883">
    <property type="entry name" value="NPHP3_N"/>
    <property type="match status" value="1"/>
</dbReference>
<dbReference type="PROSITE" id="PS50837">
    <property type="entry name" value="NACHT"/>
    <property type="match status" value="1"/>
</dbReference>
<keyword evidence="4" id="KW-1185">Reference proteome</keyword>
<protein>
    <recommendedName>
        <fullName evidence="2">NACHT domain-containing protein</fullName>
    </recommendedName>
</protein>
<sequence length="704" mass="79538">MNESISTTHNSGNQSALFDRSTVAVYGGTFTLNHSVTTTNANPGLNGEGVLDKAFQKVVVTAMHDNDDVVQAPKCHPGTRTALIGRLIIRAQDTDADCFLIWLVGPAGAGKSSIARSFAEEMEDSGIRFASFFFFRTDPSRNSVKGLVLTLAYQISHSIPEFKQYLALALAENTTIFHRSLPTQFKKLITLPLGQVLASHPSHDFKTRPFVILIDGLDECNDRESRRSFLQLVHKAIPTIPGLRFVVTSRPEEDIQAKFDQFRDEDYEKMELLADISAYDDIRTFLGAEFVRIRTTHPLRKILKEDWPSCRDTEDLVRNSSGHFIYPATAIKYIEYALDNPQRSLQVILGLRKSSRKPLADLDALYGNILDSSRACRKRLRDILSIMIALSELGRSKEWIADTFLIEALLGLEEGDVQLGLLDIRSIVEYDPTSSVPFFHHRSFADFLLHKSRSGDHYIGSVPSFDLLIKKCFQRLSNPRNFLDTGVGPLPPAHLLKNTYHSLVLRWFSRIQQGSHSYGFIRNHLMAYDPLDADEQDFTVSQVGSFYGGQILAICEKFKNLVNDEEIFEFHLAKLDACVVSDIEKMPWPPIVTLNILALRVFPDTFSFDEDSEEKALHKPYKLFPPIQSLVSAFGLGYSPHFRFVGDFFFAEERAGKYWINEDVLVSATRWCFQNLLQIIGHGRVRTPTTIRKVREEGYGGPLG</sequence>
<dbReference type="PANTHER" id="PTHR10039:SF14">
    <property type="entry name" value="NACHT DOMAIN-CONTAINING PROTEIN"/>
    <property type="match status" value="1"/>
</dbReference>
<dbReference type="PANTHER" id="PTHR10039">
    <property type="entry name" value="AMELOGENIN"/>
    <property type="match status" value="1"/>
</dbReference>
<comment type="caution">
    <text evidence="3">The sequence shown here is derived from an EMBL/GenBank/DDBJ whole genome shotgun (WGS) entry which is preliminary data.</text>
</comment>
<evidence type="ECO:0000313" key="4">
    <source>
        <dbReference type="Proteomes" id="UP000807306"/>
    </source>
</evidence>
<gene>
    <name evidence="3" type="ORF">CPB83DRAFT_840359</name>
</gene>
<dbReference type="Gene3D" id="3.40.50.300">
    <property type="entry name" value="P-loop containing nucleotide triphosphate hydrolases"/>
    <property type="match status" value="1"/>
</dbReference>
<name>A0A9P6E4Z9_9AGAR</name>
<feature type="domain" description="NACHT" evidence="2">
    <location>
        <begin position="99"/>
        <end position="251"/>
    </location>
</feature>
<dbReference type="OrthoDB" id="4760524at2759"/>
<reference evidence="3" key="1">
    <citation type="submission" date="2020-11" db="EMBL/GenBank/DDBJ databases">
        <authorList>
            <consortium name="DOE Joint Genome Institute"/>
            <person name="Ahrendt S."/>
            <person name="Riley R."/>
            <person name="Andreopoulos W."/>
            <person name="Labutti K."/>
            <person name="Pangilinan J."/>
            <person name="Ruiz-Duenas F.J."/>
            <person name="Barrasa J.M."/>
            <person name="Sanchez-Garcia M."/>
            <person name="Camarero S."/>
            <person name="Miyauchi S."/>
            <person name="Serrano A."/>
            <person name="Linde D."/>
            <person name="Babiker R."/>
            <person name="Drula E."/>
            <person name="Ayuso-Fernandez I."/>
            <person name="Pacheco R."/>
            <person name="Padilla G."/>
            <person name="Ferreira P."/>
            <person name="Barriuso J."/>
            <person name="Kellner H."/>
            <person name="Castanera R."/>
            <person name="Alfaro M."/>
            <person name="Ramirez L."/>
            <person name="Pisabarro A.G."/>
            <person name="Kuo A."/>
            <person name="Tritt A."/>
            <person name="Lipzen A."/>
            <person name="He G."/>
            <person name="Yan M."/>
            <person name="Ng V."/>
            <person name="Cullen D."/>
            <person name="Martin F."/>
            <person name="Rosso M.-N."/>
            <person name="Henrissat B."/>
            <person name="Hibbett D."/>
            <person name="Martinez A.T."/>
            <person name="Grigoriev I.V."/>
        </authorList>
    </citation>
    <scope>NUCLEOTIDE SEQUENCE</scope>
    <source>
        <strain evidence="3">CBS 506.95</strain>
    </source>
</reference>
<evidence type="ECO:0000313" key="3">
    <source>
        <dbReference type="EMBL" id="KAF9522637.1"/>
    </source>
</evidence>
<organism evidence="3 4">
    <name type="scientific">Crepidotus variabilis</name>
    <dbReference type="NCBI Taxonomy" id="179855"/>
    <lineage>
        <taxon>Eukaryota</taxon>
        <taxon>Fungi</taxon>
        <taxon>Dikarya</taxon>
        <taxon>Basidiomycota</taxon>
        <taxon>Agaricomycotina</taxon>
        <taxon>Agaricomycetes</taxon>
        <taxon>Agaricomycetidae</taxon>
        <taxon>Agaricales</taxon>
        <taxon>Agaricineae</taxon>
        <taxon>Crepidotaceae</taxon>
        <taxon>Crepidotus</taxon>
    </lineage>
</organism>
<dbReference type="Proteomes" id="UP000807306">
    <property type="component" value="Unassembled WGS sequence"/>
</dbReference>
<dbReference type="EMBL" id="MU157939">
    <property type="protein sequence ID" value="KAF9522637.1"/>
    <property type="molecule type" value="Genomic_DNA"/>
</dbReference>
<evidence type="ECO:0000256" key="1">
    <source>
        <dbReference type="ARBA" id="ARBA00022737"/>
    </source>
</evidence>
<dbReference type="InterPro" id="IPR007111">
    <property type="entry name" value="NACHT_NTPase"/>
</dbReference>
<proteinExistence type="predicted"/>
<evidence type="ECO:0000259" key="2">
    <source>
        <dbReference type="PROSITE" id="PS50837"/>
    </source>
</evidence>
<accession>A0A9P6E4Z9</accession>
<dbReference type="InterPro" id="IPR056884">
    <property type="entry name" value="NPHP3-like_N"/>
</dbReference>
<dbReference type="InterPro" id="IPR027417">
    <property type="entry name" value="P-loop_NTPase"/>
</dbReference>
<keyword evidence="1" id="KW-0677">Repeat</keyword>
<dbReference type="SUPFAM" id="SSF52540">
    <property type="entry name" value="P-loop containing nucleoside triphosphate hydrolases"/>
    <property type="match status" value="1"/>
</dbReference>
<dbReference type="AlphaFoldDB" id="A0A9P6E4Z9"/>